<protein>
    <submittedName>
        <fullName evidence="2">Uncharacterized protein</fullName>
    </submittedName>
</protein>
<feature type="region of interest" description="Disordered" evidence="1">
    <location>
        <begin position="406"/>
        <end position="426"/>
    </location>
</feature>
<feature type="compositionally biased region" description="Basic residues" evidence="1">
    <location>
        <begin position="257"/>
        <end position="270"/>
    </location>
</feature>
<feature type="compositionally biased region" description="Basic and acidic residues" evidence="1">
    <location>
        <begin position="350"/>
        <end position="362"/>
    </location>
</feature>
<feature type="compositionally biased region" description="Basic residues" evidence="1">
    <location>
        <begin position="307"/>
        <end position="318"/>
    </location>
</feature>
<accession>A0A8J1YAF9</accession>
<feature type="region of interest" description="Disordered" evidence="1">
    <location>
        <begin position="1"/>
        <end position="32"/>
    </location>
</feature>
<feature type="compositionally biased region" description="Low complexity" evidence="1">
    <location>
        <begin position="113"/>
        <end position="123"/>
    </location>
</feature>
<keyword evidence="3" id="KW-1185">Reference proteome</keyword>
<feature type="compositionally biased region" description="Basic and acidic residues" evidence="1">
    <location>
        <begin position="206"/>
        <end position="218"/>
    </location>
</feature>
<proteinExistence type="predicted"/>
<name>A0A8J1YAF9_OWEFU</name>
<evidence type="ECO:0000313" key="3">
    <source>
        <dbReference type="Proteomes" id="UP000749559"/>
    </source>
</evidence>
<evidence type="ECO:0000313" key="2">
    <source>
        <dbReference type="EMBL" id="CAH1777184.1"/>
    </source>
</evidence>
<feature type="region of interest" description="Disordered" evidence="1">
    <location>
        <begin position="59"/>
        <end position="393"/>
    </location>
</feature>
<evidence type="ECO:0000256" key="1">
    <source>
        <dbReference type="SAM" id="MobiDB-lite"/>
    </source>
</evidence>
<dbReference type="AlphaFoldDB" id="A0A8J1YAF9"/>
<organism evidence="2 3">
    <name type="scientific">Owenia fusiformis</name>
    <name type="common">Polychaete worm</name>
    <dbReference type="NCBI Taxonomy" id="6347"/>
    <lineage>
        <taxon>Eukaryota</taxon>
        <taxon>Metazoa</taxon>
        <taxon>Spiralia</taxon>
        <taxon>Lophotrochozoa</taxon>
        <taxon>Annelida</taxon>
        <taxon>Polychaeta</taxon>
        <taxon>Sedentaria</taxon>
        <taxon>Canalipalpata</taxon>
        <taxon>Sabellida</taxon>
        <taxon>Oweniida</taxon>
        <taxon>Oweniidae</taxon>
        <taxon>Owenia</taxon>
    </lineage>
</organism>
<dbReference type="Proteomes" id="UP000749559">
    <property type="component" value="Unassembled WGS sequence"/>
</dbReference>
<feature type="compositionally biased region" description="Basic and acidic residues" evidence="1">
    <location>
        <begin position="237"/>
        <end position="249"/>
    </location>
</feature>
<gene>
    <name evidence="2" type="ORF">OFUS_LOCUS4256</name>
</gene>
<feature type="compositionally biased region" description="Basic and acidic residues" evidence="1">
    <location>
        <begin position="124"/>
        <end position="136"/>
    </location>
</feature>
<feature type="compositionally biased region" description="Basic residues" evidence="1">
    <location>
        <begin position="194"/>
        <end position="205"/>
    </location>
</feature>
<feature type="compositionally biased region" description="Basic residues" evidence="1">
    <location>
        <begin position="144"/>
        <end position="157"/>
    </location>
</feature>
<dbReference type="EMBL" id="CAIIXF020000002">
    <property type="protein sequence ID" value="CAH1777184.1"/>
    <property type="molecule type" value="Genomic_DNA"/>
</dbReference>
<feature type="compositionally biased region" description="Basic and acidic residues" evidence="1">
    <location>
        <begin position="319"/>
        <end position="331"/>
    </location>
</feature>
<comment type="caution">
    <text evidence="2">The sequence shown here is derived from an EMBL/GenBank/DDBJ whole genome shotgun (WGS) entry which is preliminary data.</text>
</comment>
<sequence length="521" mass="59126">MAEYTSIFGGGELSQPIGAPIFSPKRSSKKKRRKLFVETGMFGDGELSQPMETVVFSSNSQAKMQHKSSEDIVSASHNSCQKDSENLHPSSGHQEHEEKTMFKLGKRKHTHSESSGTGKSETSQLKKIEEIHHEGTVDNQSTSTKKHKKKKRSHKRKDKGEEENMSVENIKTGDNMFKDISISNKDDEPSTTGKVKKKKHKKKKQMSVERQLEIKNDTPESDLSIEASGTGKSETSQLKKIEEIHHEGTVDNQSTSTKKHKKKKRSHKRKDKGEEENMSVENIKTGDNMFKDISISNKDDEPSTTGKVKKKKHKKKKQMSVERQLEIKNDTPESDLSIEASGTGKSETSQLKKIEEIHHEGTVDNQSTSTKKHKKKKRSHKRKDKGEEENMSVENIKTGDNMFKDISISNKDDEPSTTGKVKKKKQEINIRKHTEKVNNETKRETEIRIFTPDDVEKAIVSAGDKCDILDVLNNSVLSHRTPKALKVLMKTKPDLFKGHPSKFKNNGPNWWCVKVYYILLS</sequence>
<reference evidence="2" key="1">
    <citation type="submission" date="2022-03" db="EMBL/GenBank/DDBJ databases">
        <authorList>
            <person name="Martin C."/>
        </authorList>
    </citation>
    <scope>NUCLEOTIDE SEQUENCE</scope>
</reference>
<feature type="compositionally biased region" description="Basic residues" evidence="1">
    <location>
        <begin position="370"/>
        <end position="383"/>
    </location>
</feature>